<proteinExistence type="predicted"/>
<dbReference type="CDD" id="cd00609">
    <property type="entry name" value="AAT_like"/>
    <property type="match status" value="1"/>
</dbReference>
<keyword evidence="7" id="KW-1185">Reference proteome</keyword>
<dbReference type="InterPro" id="IPR015421">
    <property type="entry name" value="PyrdxlP-dep_Trfase_major"/>
</dbReference>
<sequence>MSTEAPNAAAVTDPTGAIPLEELHSSLGHPLAESMNFLNEIAQRYPDAISFAAGRPTEEFFGIDAVHRYLDRFREHLLTLFDGDEARADREIMQYGRTKGIIHDLIARNLAVDEDITVDPESIVVTVGCQEALFLTLRVLRRTSDDVLLAVSPTYVGAVGAAQLVDMPVLPVAGSPEGIDFDDLVRRLDEVAASGRRVRALYVVADFANPSGASLGLEARLRLLRLAAEHDFLLLEDNPYGLFTSDGEPGPPTLKALDTERRVVYLGSFSKTALPGARVGCVVADQRVTTPDGREELLADQLGRIKSMLTVNTSPLTQAVIGGKLLEHDFSLRAGNVREQRTYRDNLRLMLDGLRDRFPPDRHPEVSWNVPGGGFFLVLTVPFPVDDRVLEHSARAHRVLWTPMHHFYGDGVPVNQIRLSVSHVTPAEIETGLDNLAAFLREYRDH</sequence>
<comment type="caution">
    <text evidence="6">The sequence shown here is derived from an EMBL/GenBank/DDBJ whole genome shotgun (WGS) entry which is preliminary data.</text>
</comment>
<evidence type="ECO:0000256" key="2">
    <source>
        <dbReference type="ARBA" id="ARBA00022576"/>
    </source>
</evidence>
<evidence type="ECO:0000256" key="4">
    <source>
        <dbReference type="ARBA" id="ARBA00022898"/>
    </source>
</evidence>
<dbReference type="RefSeq" id="WP_344486757.1">
    <property type="nucleotide sequence ID" value="NZ_BAAASB010000048.1"/>
</dbReference>
<dbReference type="Gene3D" id="3.90.1150.10">
    <property type="entry name" value="Aspartate Aminotransferase, domain 1"/>
    <property type="match status" value="1"/>
</dbReference>
<gene>
    <name evidence="6" type="ORF">ACFPRH_35490</name>
</gene>
<evidence type="ECO:0000256" key="3">
    <source>
        <dbReference type="ARBA" id="ARBA00022679"/>
    </source>
</evidence>
<evidence type="ECO:0000256" key="1">
    <source>
        <dbReference type="ARBA" id="ARBA00001933"/>
    </source>
</evidence>
<dbReference type="PANTHER" id="PTHR42790:SF19">
    <property type="entry name" value="KYNURENINE_ALPHA-AMINOADIPATE AMINOTRANSFERASE, MITOCHONDRIAL"/>
    <property type="match status" value="1"/>
</dbReference>
<dbReference type="InterPro" id="IPR004839">
    <property type="entry name" value="Aminotransferase_I/II_large"/>
</dbReference>
<dbReference type="EMBL" id="JBHSKP010000059">
    <property type="protein sequence ID" value="MFC5157030.1"/>
    <property type="molecule type" value="Genomic_DNA"/>
</dbReference>
<name>A0ABW0ATF4_9ACTN</name>
<dbReference type="InterPro" id="IPR015424">
    <property type="entry name" value="PyrdxlP-dep_Trfase"/>
</dbReference>
<dbReference type="GO" id="GO:0008483">
    <property type="term" value="F:transaminase activity"/>
    <property type="evidence" value="ECO:0007669"/>
    <property type="project" value="UniProtKB-KW"/>
</dbReference>
<organism evidence="6 7">
    <name type="scientific">Streptomyces amakusaensis</name>
    <dbReference type="NCBI Taxonomy" id="67271"/>
    <lineage>
        <taxon>Bacteria</taxon>
        <taxon>Bacillati</taxon>
        <taxon>Actinomycetota</taxon>
        <taxon>Actinomycetes</taxon>
        <taxon>Kitasatosporales</taxon>
        <taxon>Streptomycetaceae</taxon>
        <taxon>Streptomyces</taxon>
    </lineage>
</organism>
<reference evidence="7" key="1">
    <citation type="journal article" date="2019" name="Int. J. Syst. Evol. Microbiol.">
        <title>The Global Catalogue of Microorganisms (GCM) 10K type strain sequencing project: providing services to taxonomists for standard genome sequencing and annotation.</title>
        <authorList>
            <consortium name="The Broad Institute Genomics Platform"/>
            <consortium name="The Broad Institute Genome Sequencing Center for Infectious Disease"/>
            <person name="Wu L."/>
            <person name="Ma J."/>
        </authorList>
    </citation>
    <scope>NUCLEOTIDE SEQUENCE [LARGE SCALE GENOMIC DNA]</scope>
    <source>
        <strain evidence="7">PCU 266</strain>
    </source>
</reference>
<feature type="domain" description="Aminotransferase class I/classII large" evidence="5">
    <location>
        <begin position="86"/>
        <end position="435"/>
    </location>
</feature>
<evidence type="ECO:0000259" key="5">
    <source>
        <dbReference type="Pfam" id="PF00155"/>
    </source>
</evidence>
<dbReference type="PANTHER" id="PTHR42790">
    <property type="entry name" value="AMINOTRANSFERASE"/>
    <property type="match status" value="1"/>
</dbReference>
<dbReference type="InterPro" id="IPR050859">
    <property type="entry name" value="Class-I_PLP-dep_aminotransf"/>
</dbReference>
<accession>A0ABW0ATF4</accession>
<keyword evidence="4" id="KW-0663">Pyridoxal phosphate</keyword>
<dbReference type="SUPFAM" id="SSF53383">
    <property type="entry name" value="PLP-dependent transferases"/>
    <property type="match status" value="1"/>
</dbReference>
<dbReference type="InterPro" id="IPR015422">
    <property type="entry name" value="PyrdxlP-dep_Trfase_small"/>
</dbReference>
<protein>
    <submittedName>
        <fullName evidence="6">PLP-dependent aminotransferase family protein</fullName>
    </submittedName>
</protein>
<dbReference type="Pfam" id="PF00155">
    <property type="entry name" value="Aminotran_1_2"/>
    <property type="match status" value="1"/>
</dbReference>
<keyword evidence="2 6" id="KW-0032">Aminotransferase</keyword>
<keyword evidence="3" id="KW-0808">Transferase</keyword>
<evidence type="ECO:0000313" key="6">
    <source>
        <dbReference type="EMBL" id="MFC5157030.1"/>
    </source>
</evidence>
<dbReference type="Proteomes" id="UP001596160">
    <property type="component" value="Unassembled WGS sequence"/>
</dbReference>
<comment type="cofactor">
    <cofactor evidence="1">
        <name>pyridoxal 5'-phosphate</name>
        <dbReference type="ChEBI" id="CHEBI:597326"/>
    </cofactor>
</comment>
<evidence type="ECO:0000313" key="7">
    <source>
        <dbReference type="Proteomes" id="UP001596160"/>
    </source>
</evidence>
<dbReference type="Gene3D" id="3.40.640.10">
    <property type="entry name" value="Type I PLP-dependent aspartate aminotransferase-like (Major domain)"/>
    <property type="match status" value="1"/>
</dbReference>